<protein>
    <submittedName>
        <fullName evidence="1">Uncharacterized protein</fullName>
    </submittedName>
</protein>
<sequence>MKKKEEMPEKEMQKKRRDIDFFIPERCCPERFPSPQFPSPENCLPPDRIAKVDEKIIDANELLLDLALDDDRSIQETYQKAFDGLIGLQVEVTNQLGELIEGEVTVPGFDFVVLRDEKNIFAVPYGQIELIKPSGRFAEPFPDAELLDINPCFRRNLTFHFGEVVSSSPELIQLFFRIPLSIYLLIFEGKQIRVKIEDTMIEGLLTDVNKESIVLKVDGERNIIPIERILLITIKA</sequence>
<proteinExistence type="predicted"/>
<dbReference type="EMBL" id="UXAV01000039">
    <property type="protein sequence ID" value="VDC27444.1"/>
    <property type="molecule type" value="Genomic_DNA"/>
</dbReference>
<evidence type="ECO:0000313" key="1">
    <source>
        <dbReference type="EMBL" id="VDC27444.1"/>
    </source>
</evidence>
<keyword evidence="2" id="KW-1185">Reference proteome</keyword>
<dbReference type="RefSeq" id="WP_124069949.1">
    <property type="nucleotide sequence ID" value="NZ_CBCRXF010000001.1"/>
</dbReference>
<evidence type="ECO:0000313" key="2">
    <source>
        <dbReference type="Proteomes" id="UP000270468"/>
    </source>
</evidence>
<reference evidence="1 2" key="1">
    <citation type="submission" date="2018-11" db="EMBL/GenBank/DDBJ databases">
        <authorList>
            <person name="Criscuolo A."/>
        </authorList>
    </citation>
    <scope>NUCLEOTIDE SEQUENCE [LARGE SCALE GENOMIC DNA]</scope>
    <source>
        <strain evidence="1">ATB-66</strain>
    </source>
</reference>
<dbReference type="AlphaFoldDB" id="A0A3P5WZN9"/>
<organism evidence="1 2">
    <name type="scientific">Filibacter tadaridae</name>
    <dbReference type="NCBI Taxonomy" id="2483811"/>
    <lineage>
        <taxon>Bacteria</taxon>
        <taxon>Bacillati</taxon>
        <taxon>Bacillota</taxon>
        <taxon>Bacilli</taxon>
        <taxon>Bacillales</taxon>
        <taxon>Caryophanaceae</taxon>
        <taxon>Filibacter</taxon>
    </lineage>
</organism>
<dbReference type="Proteomes" id="UP000270468">
    <property type="component" value="Unassembled WGS sequence"/>
</dbReference>
<gene>
    <name evidence="1" type="ORF">FILTAD_01568</name>
</gene>
<dbReference type="OrthoDB" id="2664331at2"/>
<accession>A0A3P5WZN9</accession>
<name>A0A3P5WZN9_9BACL</name>